<sequence length="37" mass="4188">MVHGYKPSYFTHFGSFVGNIAQSLTILAYFHQHGFIA</sequence>
<keyword evidence="3" id="KW-1185">Reference proteome</keyword>
<reference evidence="3 4" key="1">
    <citation type="submission" date="2018-12" db="EMBL/GenBank/DDBJ databases">
        <title>Persistence of Moraxella catarrhalis in Chronic Obstructive Pulmonary Disease and Regulation of the Hag/MID Adhesin.</title>
        <authorList>
            <person name="Murphy T."/>
            <person name="Zhao X."/>
            <person name="Vyas G."/>
            <person name="Aluvathingal J."/>
            <person name="Nadendla S."/>
            <person name="Tallon L."/>
            <person name="Tettelin H."/>
        </authorList>
    </citation>
    <scope>NUCLEOTIDE SEQUENCE [LARGE SCALE GENOMIC DNA]</scope>
    <source>
        <strain evidence="2 3">173P27B1</strain>
        <strain evidence="1 4">46P58B1</strain>
    </source>
</reference>
<organism evidence="1 4">
    <name type="scientific">Moraxella catarrhalis</name>
    <name type="common">Branhamella catarrhalis</name>
    <dbReference type="NCBI Taxonomy" id="480"/>
    <lineage>
        <taxon>Bacteria</taxon>
        <taxon>Pseudomonadati</taxon>
        <taxon>Pseudomonadota</taxon>
        <taxon>Gammaproteobacteria</taxon>
        <taxon>Moraxellales</taxon>
        <taxon>Moraxellaceae</taxon>
        <taxon>Moraxella</taxon>
    </lineage>
</organism>
<name>A0A3Q9GJ35_MORCA</name>
<dbReference type="EMBL" id="CP034662">
    <property type="protein sequence ID" value="AZQ94312.1"/>
    <property type="molecule type" value="Genomic_DNA"/>
</dbReference>
<accession>A0A3Q9GJ35</accession>
<evidence type="ECO:0000313" key="2">
    <source>
        <dbReference type="EMBL" id="RUO15457.1"/>
    </source>
</evidence>
<protein>
    <submittedName>
        <fullName evidence="1">Uncharacterized protein</fullName>
    </submittedName>
</protein>
<evidence type="ECO:0000313" key="3">
    <source>
        <dbReference type="Proteomes" id="UP000268436"/>
    </source>
</evidence>
<dbReference type="Proteomes" id="UP000268436">
    <property type="component" value="Unassembled WGS sequence"/>
</dbReference>
<gene>
    <name evidence="1" type="ORF">EJK53_2001</name>
    <name evidence="2" type="ORF">EJK54_1283</name>
</gene>
<evidence type="ECO:0000313" key="1">
    <source>
        <dbReference type="EMBL" id="AZQ94312.1"/>
    </source>
</evidence>
<dbReference type="AlphaFoldDB" id="A0A3Q9GJ35"/>
<dbReference type="EMBL" id="RYER01000019">
    <property type="protein sequence ID" value="RUO15457.1"/>
    <property type="molecule type" value="Genomic_DNA"/>
</dbReference>
<proteinExistence type="predicted"/>
<dbReference type="Proteomes" id="UP000280228">
    <property type="component" value="Chromosome"/>
</dbReference>
<evidence type="ECO:0000313" key="4">
    <source>
        <dbReference type="Proteomes" id="UP000280228"/>
    </source>
</evidence>